<accession>A0A0D6XDA4</accession>
<comment type="caution">
    <text evidence="1">The sequence shown here is derived from an EMBL/GenBank/DDBJ whole genome shotgun (WGS) entry which is preliminary data.</text>
</comment>
<evidence type="ECO:0000313" key="2">
    <source>
        <dbReference type="Proteomes" id="UP000030364"/>
    </source>
</evidence>
<reference evidence="1 2" key="1">
    <citation type="journal article" date="2015" name="Genome Announc.">
        <title>Draft Genome Sequence of the Thermophile Thermus filiformis ATCC 43280, Producer of Carotenoid-(Di)glucoside-Branched Fatty Acid (Di)esters and Source of Hyperthermostable Enzymes of Biotechnological Interest.</title>
        <authorList>
            <person name="Mandelli F."/>
            <person name="Oliveira Ramires B."/>
            <person name="Couger M.B."/>
            <person name="Paixao D.A."/>
            <person name="Camilo C.M."/>
            <person name="Polikarpov I."/>
            <person name="Prade R."/>
            <person name="Riano-Pachon D.M."/>
            <person name="Squina F.M."/>
        </authorList>
    </citation>
    <scope>NUCLEOTIDE SEQUENCE [LARGE SCALE GENOMIC DNA]</scope>
    <source>
        <strain evidence="1 2">ATCC 43280</strain>
    </source>
</reference>
<sequence>LVAGLTVKEAEALVADRLKEADGRLKEAEAAWQAFQRRSQLNVLKQQLGAYVDRVAGIRQRLERISTDRSLLQTRLAEAERELAKEPKLLALEREIVADPAAAALIARGGDLGALVGLKLKNQELNPTHQKLLFTALDLRAELAALDAEEKALKEEEGRLAPQVQALQERIAQEEAERARLLT</sequence>
<feature type="non-terminal residue" evidence="1">
    <location>
        <position position="183"/>
    </location>
</feature>
<dbReference type="STRING" id="276.THFILI_00010"/>
<evidence type="ECO:0000313" key="1">
    <source>
        <dbReference type="EMBL" id="KIX84863.1"/>
    </source>
</evidence>
<protein>
    <submittedName>
        <fullName evidence="1">Lipopolysaccharide biosynthesis protein</fullName>
    </submittedName>
</protein>
<dbReference type="AlphaFoldDB" id="A0A0D6XDA4"/>
<proteinExistence type="predicted"/>
<keyword evidence="2" id="KW-1185">Reference proteome</keyword>
<organism evidence="1 2">
    <name type="scientific">Thermus filiformis</name>
    <dbReference type="NCBI Taxonomy" id="276"/>
    <lineage>
        <taxon>Bacteria</taxon>
        <taxon>Thermotogati</taxon>
        <taxon>Deinococcota</taxon>
        <taxon>Deinococci</taxon>
        <taxon>Thermales</taxon>
        <taxon>Thermaceae</taxon>
        <taxon>Thermus</taxon>
    </lineage>
</organism>
<dbReference type="Proteomes" id="UP000030364">
    <property type="component" value="Unassembled WGS sequence"/>
</dbReference>
<gene>
    <name evidence="1" type="ORF">THFILI_00010</name>
</gene>
<dbReference type="EMBL" id="JPSL02000003">
    <property type="protein sequence ID" value="KIX84863.1"/>
    <property type="molecule type" value="Genomic_DNA"/>
</dbReference>
<feature type="non-terminal residue" evidence="1">
    <location>
        <position position="1"/>
    </location>
</feature>
<name>A0A0D6XDA4_THEFI</name>